<dbReference type="OrthoDB" id="509124at2759"/>
<reference evidence="1 2" key="1">
    <citation type="submission" date="2018-11" db="EMBL/GenBank/DDBJ databases">
        <title>Genome assembly of Steccherinum ochraceum LE-BIN_3174, the white-rot fungus of the Steccherinaceae family (The Residual Polyporoid clade, Polyporales, Basidiomycota).</title>
        <authorList>
            <person name="Fedorova T.V."/>
            <person name="Glazunova O.A."/>
            <person name="Landesman E.O."/>
            <person name="Moiseenko K.V."/>
            <person name="Psurtseva N.V."/>
            <person name="Savinova O.S."/>
            <person name="Shakhova N.V."/>
            <person name="Tyazhelova T.V."/>
            <person name="Vasina D.V."/>
        </authorList>
    </citation>
    <scope>NUCLEOTIDE SEQUENCE [LARGE SCALE GENOMIC DNA]</scope>
    <source>
        <strain evidence="1 2">LE-BIN_3174</strain>
    </source>
</reference>
<dbReference type="EMBL" id="RWJN01000134">
    <property type="protein sequence ID" value="TCD66450.1"/>
    <property type="molecule type" value="Genomic_DNA"/>
</dbReference>
<sequence>MWATWGYLGSKTLGVATKQWTWLYIRFVPAKPRTPLTEPLERVVYDHRTLEAPESLLTLATPARLRRFLVPGVLVLLLGFVVQYRYTPDVVPFSQEMARPNLSQWTLSVSTSLSIRASREKVWSNIMGLPSYPQWNPYIREATIVDSSRKPLPETTSLSASHKLLLKTHMPPTMDASVKTTDMLEHVKLVDPQEFRVVWGSTGSGILFGAEVWLMLSEEGSSRTKFEMVTVFKGVAAHIIKTFMGGTVNNLHQSLVGMAEGLKRVSEGD</sequence>
<evidence type="ECO:0000313" key="1">
    <source>
        <dbReference type="EMBL" id="TCD66450.1"/>
    </source>
</evidence>
<comment type="caution">
    <text evidence="1">The sequence shown here is derived from an EMBL/GenBank/DDBJ whole genome shotgun (WGS) entry which is preliminary data.</text>
</comment>
<dbReference type="AlphaFoldDB" id="A0A4R0RE49"/>
<name>A0A4R0RE49_9APHY</name>
<keyword evidence="2" id="KW-1185">Reference proteome</keyword>
<dbReference type="InterPro" id="IPR023393">
    <property type="entry name" value="START-like_dom_sf"/>
</dbReference>
<gene>
    <name evidence="1" type="ORF">EIP91_001330</name>
</gene>
<organism evidence="1 2">
    <name type="scientific">Steccherinum ochraceum</name>
    <dbReference type="NCBI Taxonomy" id="92696"/>
    <lineage>
        <taxon>Eukaryota</taxon>
        <taxon>Fungi</taxon>
        <taxon>Dikarya</taxon>
        <taxon>Basidiomycota</taxon>
        <taxon>Agaricomycotina</taxon>
        <taxon>Agaricomycetes</taxon>
        <taxon>Polyporales</taxon>
        <taxon>Steccherinaceae</taxon>
        <taxon>Steccherinum</taxon>
    </lineage>
</organism>
<dbReference type="Proteomes" id="UP000292702">
    <property type="component" value="Unassembled WGS sequence"/>
</dbReference>
<evidence type="ECO:0000313" key="2">
    <source>
        <dbReference type="Proteomes" id="UP000292702"/>
    </source>
</evidence>
<accession>A0A4R0RE49</accession>
<protein>
    <recommendedName>
        <fullName evidence="3">Coenzyme Q-binding protein COQ10 START domain-containing protein</fullName>
    </recommendedName>
</protein>
<dbReference type="Gene3D" id="3.30.530.20">
    <property type="match status" value="1"/>
</dbReference>
<proteinExistence type="predicted"/>
<dbReference type="SUPFAM" id="SSF55961">
    <property type="entry name" value="Bet v1-like"/>
    <property type="match status" value="1"/>
</dbReference>
<evidence type="ECO:0008006" key="3">
    <source>
        <dbReference type="Google" id="ProtNLM"/>
    </source>
</evidence>